<sequence>MSQVIALGPGARMLTTREAALRLGVSLRTVQLWVEASILPAARTPGGHRRIPYNAVEALAMSMGLADAEPVSALRAVPALAPVELPATAAPTAEMPAAPMKLLLVSRDTSWLQGCQSALEVFGSAVDVQVADNGYVALLMVGRDAPDLLVTTLELPGMDGLDMLRTLERCEVLPRLEVIALLPSNDLSAGLAQNLPGGVQVLYQPVSPEALAIRAGRCLLQRQAATQGAHHE</sequence>
<dbReference type="AlphaFoldDB" id="A0A4Q9H2R4"/>
<dbReference type="InterPro" id="IPR010093">
    <property type="entry name" value="SinI_DNA-bd"/>
</dbReference>
<dbReference type="NCBIfam" id="TIGR01764">
    <property type="entry name" value="excise"/>
    <property type="match status" value="1"/>
</dbReference>
<feature type="domain" description="Response regulatory" evidence="2">
    <location>
        <begin position="101"/>
        <end position="219"/>
    </location>
</feature>
<protein>
    <submittedName>
        <fullName evidence="3">Helix-turn-helix domain-containing protein</fullName>
    </submittedName>
</protein>
<keyword evidence="4" id="KW-1185">Reference proteome</keyword>
<dbReference type="OrthoDB" id="5416564at2"/>
<dbReference type="CDD" id="cd04762">
    <property type="entry name" value="HTH_MerR-trunc"/>
    <property type="match status" value="1"/>
</dbReference>
<dbReference type="GO" id="GO:0000160">
    <property type="term" value="P:phosphorelay signal transduction system"/>
    <property type="evidence" value="ECO:0007669"/>
    <property type="project" value="InterPro"/>
</dbReference>
<dbReference type="Gene3D" id="3.40.50.2300">
    <property type="match status" value="1"/>
</dbReference>
<evidence type="ECO:0000259" key="2">
    <source>
        <dbReference type="PROSITE" id="PS50110"/>
    </source>
</evidence>
<comment type="caution">
    <text evidence="1">Lacks conserved residue(s) required for the propagation of feature annotation.</text>
</comment>
<evidence type="ECO:0000313" key="3">
    <source>
        <dbReference type="EMBL" id="TBO34392.1"/>
    </source>
</evidence>
<dbReference type="PROSITE" id="PS50110">
    <property type="entry name" value="RESPONSE_REGULATORY"/>
    <property type="match status" value="1"/>
</dbReference>
<dbReference type="InterPro" id="IPR041657">
    <property type="entry name" value="HTH_17"/>
</dbReference>
<evidence type="ECO:0000256" key="1">
    <source>
        <dbReference type="PROSITE-ProRule" id="PRU00169"/>
    </source>
</evidence>
<reference evidence="3 4" key="1">
    <citation type="submission" date="2019-02" db="EMBL/GenBank/DDBJ databases">
        <title>Aquabacterium sp. strain KMB7.</title>
        <authorList>
            <person name="Chen W.-M."/>
        </authorList>
    </citation>
    <scope>NUCLEOTIDE SEQUENCE [LARGE SCALE GENOMIC DNA]</scope>
    <source>
        <strain evidence="3 4">KMB7</strain>
    </source>
</reference>
<dbReference type="Gene3D" id="1.10.1660.10">
    <property type="match status" value="1"/>
</dbReference>
<name>A0A4Q9H2R4_9BURK</name>
<dbReference type="RefSeq" id="WP_130966342.1">
    <property type="nucleotide sequence ID" value="NZ_SIXI01000001.1"/>
</dbReference>
<dbReference type="Pfam" id="PF12728">
    <property type="entry name" value="HTH_17"/>
    <property type="match status" value="1"/>
</dbReference>
<dbReference type="InterPro" id="IPR011006">
    <property type="entry name" value="CheY-like_superfamily"/>
</dbReference>
<gene>
    <name evidence="3" type="ORF">EYS42_02955</name>
</gene>
<proteinExistence type="predicted"/>
<dbReference type="InterPro" id="IPR009061">
    <property type="entry name" value="DNA-bd_dom_put_sf"/>
</dbReference>
<evidence type="ECO:0000313" key="4">
    <source>
        <dbReference type="Proteomes" id="UP000292120"/>
    </source>
</evidence>
<dbReference type="SUPFAM" id="SSF46955">
    <property type="entry name" value="Putative DNA-binding domain"/>
    <property type="match status" value="1"/>
</dbReference>
<dbReference type="GO" id="GO:0003677">
    <property type="term" value="F:DNA binding"/>
    <property type="evidence" value="ECO:0007669"/>
    <property type="project" value="InterPro"/>
</dbReference>
<accession>A0A4Q9H2R4</accession>
<dbReference type="Pfam" id="PF00072">
    <property type="entry name" value="Response_reg"/>
    <property type="match status" value="1"/>
</dbReference>
<dbReference type="EMBL" id="SIXI01000001">
    <property type="protein sequence ID" value="TBO34392.1"/>
    <property type="molecule type" value="Genomic_DNA"/>
</dbReference>
<dbReference type="Proteomes" id="UP000292120">
    <property type="component" value="Unassembled WGS sequence"/>
</dbReference>
<organism evidence="3 4">
    <name type="scientific">Aquabacterium lacunae</name>
    <dbReference type="NCBI Taxonomy" id="2528630"/>
    <lineage>
        <taxon>Bacteria</taxon>
        <taxon>Pseudomonadati</taxon>
        <taxon>Pseudomonadota</taxon>
        <taxon>Betaproteobacteria</taxon>
        <taxon>Burkholderiales</taxon>
        <taxon>Aquabacterium</taxon>
    </lineage>
</organism>
<dbReference type="InterPro" id="IPR001789">
    <property type="entry name" value="Sig_transdc_resp-reg_receiver"/>
</dbReference>
<dbReference type="SUPFAM" id="SSF52172">
    <property type="entry name" value="CheY-like"/>
    <property type="match status" value="1"/>
</dbReference>
<comment type="caution">
    <text evidence="3">The sequence shown here is derived from an EMBL/GenBank/DDBJ whole genome shotgun (WGS) entry which is preliminary data.</text>
</comment>